<feature type="non-terminal residue" evidence="1">
    <location>
        <position position="1"/>
    </location>
</feature>
<proteinExistence type="predicted"/>
<evidence type="ECO:0000313" key="1">
    <source>
        <dbReference type="EMBL" id="CAI9548193.1"/>
    </source>
</evidence>
<gene>
    <name evidence="1" type="ORF">SPARVUS_LOCUS3116860</name>
</gene>
<organism evidence="1 2">
    <name type="scientific">Staurois parvus</name>
    <dbReference type="NCBI Taxonomy" id="386267"/>
    <lineage>
        <taxon>Eukaryota</taxon>
        <taxon>Metazoa</taxon>
        <taxon>Chordata</taxon>
        <taxon>Craniata</taxon>
        <taxon>Vertebrata</taxon>
        <taxon>Euteleostomi</taxon>
        <taxon>Amphibia</taxon>
        <taxon>Batrachia</taxon>
        <taxon>Anura</taxon>
        <taxon>Neobatrachia</taxon>
        <taxon>Ranoidea</taxon>
        <taxon>Ranidae</taxon>
        <taxon>Staurois</taxon>
    </lineage>
</organism>
<keyword evidence="2" id="KW-1185">Reference proteome</keyword>
<reference evidence="1" key="1">
    <citation type="submission" date="2023-05" db="EMBL/GenBank/DDBJ databases">
        <authorList>
            <person name="Stuckert A."/>
        </authorList>
    </citation>
    <scope>NUCLEOTIDE SEQUENCE</scope>
</reference>
<sequence length="54" mass="6128">DFAFPGRLHCFQWSIPPYQLSAHCSGIANYSLPEQCVTERYTPPPHSKTLPSHN</sequence>
<comment type="caution">
    <text evidence="1">The sequence shown here is derived from an EMBL/GenBank/DDBJ whole genome shotgun (WGS) entry which is preliminary data.</text>
</comment>
<name>A0ABN9BL20_9NEOB</name>
<dbReference type="Proteomes" id="UP001162483">
    <property type="component" value="Unassembled WGS sequence"/>
</dbReference>
<dbReference type="EMBL" id="CATNWA010004605">
    <property type="protein sequence ID" value="CAI9548193.1"/>
    <property type="molecule type" value="Genomic_DNA"/>
</dbReference>
<accession>A0ABN9BL20</accession>
<evidence type="ECO:0000313" key="2">
    <source>
        <dbReference type="Proteomes" id="UP001162483"/>
    </source>
</evidence>
<protein>
    <submittedName>
        <fullName evidence="1">Uncharacterized protein</fullName>
    </submittedName>
</protein>